<evidence type="ECO:0000313" key="2">
    <source>
        <dbReference type="Proteomes" id="UP001314205"/>
    </source>
</evidence>
<evidence type="ECO:0008006" key="3">
    <source>
        <dbReference type="Google" id="ProtNLM"/>
    </source>
</evidence>
<evidence type="ECO:0000313" key="1">
    <source>
        <dbReference type="EMBL" id="CAK1585944.1"/>
    </source>
</evidence>
<keyword evidence="2" id="KW-1185">Reference proteome</keyword>
<proteinExistence type="predicted"/>
<dbReference type="EMBL" id="CAVLGL010000080">
    <property type="protein sequence ID" value="CAK1585944.1"/>
    <property type="molecule type" value="Genomic_DNA"/>
</dbReference>
<dbReference type="AlphaFoldDB" id="A0AAV1KTJ6"/>
<organism evidence="1 2">
    <name type="scientific">Parnassius mnemosyne</name>
    <name type="common">clouded apollo</name>
    <dbReference type="NCBI Taxonomy" id="213953"/>
    <lineage>
        <taxon>Eukaryota</taxon>
        <taxon>Metazoa</taxon>
        <taxon>Ecdysozoa</taxon>
        <taxon>Arthropoda</taxon>
        <taxon>Hexapoda</taxon>
        <taxon>Insecta</taxon>
        <taxon>Pterygota</taxon>
        <taxon>Neoptera</taxon>
        <taxon>Endopterygota</taxon>
        <taxon>Lepidoptera</taxon>
        <taxon>Glossata</taxon>
        <taxon>Ditrysia</taxon>
        <taxon>Papilionoidea</taxon>
        <taxon>Papilionidae</taxon>
        <taxon>Parnassiinae</taxon>
        <taxon>Parnassini</taxon>
        <taxon>Parnassius</taxon>
        <taxon>Driopa</taxon>
    </lineage>
</organism>
<accession>A0AAV1KTJ6</accession>
<comment type="caution">
    <text evidence="1">The sequence shown here is derived from an EMBL/GenBank/DDBJ whole genome shotgun (WGS) entry which is preliminary data.</text>
</comment>
<name>A0AAV1KTJ6_9NEOP</name>
<gene>
    <name evidence="1" type="ORF">PARMNEM_LOCUS6963</name>
</gene>
<reference evidence="1 2" key="1">
    <citation type="submission" date="2023-11" db="EMBL/GenBank/DDBJ databases">
        <authorList>
            <person name="Hedman E."/>
            <person name="Englund M."/>
            <person name="Stromberg M."/>
            <person name="Nyberg Akerstrom W."/>
            <person name="Nylinder S."/>
            <person name="Jareborg N."/>
            <person name="Kallberg Y."/>
            <person name="Kronander E."/>
        </authorList>
    </citation>
    <scope>NUCLEOTIDE SEQUENCE [LARGE SCALE GENOMIC DNA]</scope>
</reference>
<protein>
    <recommendedName>
        <fullName evidence="3">Transposase</fullName>
    </recommendedName>
</protein>
<sequence>MSKRMVLQGQSRLFVVRLRDYFERECQNGGPLLPLSHVLARVADALGISCGTVSRITFEAYGRSGMEENKLRTPKRKRRSCTVTAIDNINVEAIKHHINNYYVRKEMPTLRKVPKEGKPKMRLVKVVMDPESDCSSLSDSNKVQKHRDDLDDTNFKYNSNMQLDNISLDWDSEDPCYLSNSEDDFITKDTS</sequence>
<dbReference type="Proteomes" id="UP001314205">
    <property type="component" value="Unassembled WGS sequence"/>
</dbReference>